<dbReference type="Pfam" id="PF20434">
    <property type="entry name" value="BD-FAE"/>
    <property type="match status" value="1"/>
</dbReference>
<reference evidence="3 4" key="1">
    <citation type="submission" date="2020-02" db="EMBL/GenBank/DDBJ databases">
        <authorList>
            <person name="Sun Q."/>
        </authorList>
    </citation>
    <scope>NUCLEOTIDE SEQUENCE [LARGE SCALE GENOMIC DNA]</scope>
    <source>
        <strain evidence="3 4">YIM 13062</strain>
    </source>
</reference>
<dbReference type="InterPro" id="IPR050300">
    <property type="entry name" value="GDXG_lipolytic_enzyme"/>
</dbReference>
<dbReference type="InterPro" id="IPR049492">
    <property type="entry name" value="BD-FAE-like_dom"/>
</dbReference>
<keyword evidence="1 3" id="KW-0378">Hydrolase</keyword>
<protein>
    <submittedName>
        <fullName evidence="3">Alpha/beta hydrolase</fullName>
    </submittedName>
</protein>
<dbReference type="PANTHER" id="PTHR48081:SF33">
    <property type="entry name" value="KYNURENINE FORMAMIDASE"/>
    <property type="match status" value="1"/>
</dbReference>
<gene>
    <name evidence="3" type="ORF">GTW58_10090</name>
</gene>
<dbReference type="Gene3D" id="3.40.50.1820">
    <property type="entry name" value="alpha/beta hydrolase"/>
    <property type="match status" value="1"/>
</dbReference>
<keyword evidence="4" id="KW-1185">Reference proteome</keyword>
<evidence type="ECO:0000259" key="2">
    <source>
        <dbReference type="Pfam" id="PF20434"/>
    </source>
</evidence>
<dbReference type="PROSITE" id="PS51318">
    <property type="entry name" value="TAT"/>
    <property type="match status" value="1"/>
</dbReference>
<comment type="caution">
    <text evidence="3">The sequence shown here is derived from an EMBL/GenBank/DDBJ whole genome shotgun (WGS) entry which is preliminary data.</text>
</comment>
<dbReference type="AlphaFoldDB" id="A0A846TPB3"/>
<evidence type="ECO:0000313" key="3">
    <source>
        <dbReference type="EMBL" id="NKE10273.1"/>
    </source>
</evidence>
<dbReference type="RefSeq" id="WP_119933351.1">
    <property type="nucleotide sequence ID" value="NZ_JAAVUN010000020.1"/>
</dbReference>
<evidence type="ECO:0000313" key="4">
    <source>
        <dbReference type="Proteomes" id="UP000521379"/>
    </source>
</evidence>
<sequence>MRLTRRTLITLGALVGLAGTGLAGSSVMGTGSANARVVAGRPRAGTPAETWIQWGADPERQTGQLFLPDPQHWSGADPQPTYPVIMFIHGGGWTDKSGPLYCEAAARDLARYGVAVWLPTYRGIPSPGGWPMTFQDVSDALDHVARLGEHADFRPDLDRVHLTGHSAGGHLAAWVAARDQLPASMPGGRNTHDDARLSVRSTTPLAGVLDFEKAVNEDNDQWVVDVMGGRPEELPELYRALSPIDRLPMDIPVNVLHGKADTVVPVSTLRDYISKHANTGNAGRVVLMDGVEHNDWVDIHHRAWAVAREVCLASVGTGNR</sequence>
<dbReference type="EMBL" id="JAAVUN010000020">
    <property type="protein sequence ID" value="NKE10273.1"/>
    <property type="molecule type" value="Genomic_DNA"/>
</dbReference>
<dbReference type="PANTHER" id="PTHR48081">
    <property type="entry name" value="AB HYDROLASE SUPERFAMILY PROTEIN C4A8.06C"/>
    <property type="match status" value="1"/>
</dbReference>
<feature type="domain" description="BD-FAE-like" evidence="2">
    <location>
        <begin position="79"/>
        <end position="267"/>
    </location>
</feature>
<dbReference type="SUPFAM" id="SSF53474">
    <property type="entry name" value="alpha/beta-Hydrolases"/>
    <property type="match status" value="1"/>
</dbReference>
<dbReference type="Proteomes" id="UP000521379">
    <property type="component" value="Unassembled WGS sequence"/>
</dbReference>
<proteinExistence type="predicted"/>
<evidence type="ECO:0000256" key="1">
    <source>
        <dbReference type="ARBA" id="ARBA00022801"/>
    </source>
</evidence>
<dbReference type="GO" id="GO:0016787">
    <property type="term" value="F:hydrolase activity"/>
    <property type="evidence" value="ECO:0007669"/>
    <property type="project" value="UniProtKB-KW"/>
</dbReference>
<accession>A0A846TPB3</accession>
<organism evidence="3 4">
    <name type="scientific">Kocuria subflava</name>
    <dbReference type="NCBI Taxonomy" id="1736139"/>
    <lineage>
        <taxon>Bacteria</taxon>
        <taxon>Bacillati</taxon>
        <taxon>Actinomycetota</taxon>
        <taxon>Actinomycetes</taxon>
        <taxon>Micrococcales</taxon>
        <taxon>Micrococcaceae</taxon>
        <taxon>Kocuria</taxon>
    </lineage>
</organism>
<dbReference type="InterPro" id="IPR029058">
    <property type="entry name" value="AB_hydrolase_fold"/>
</dbReference>
<name>A0A846TPB3_9MICC</name>
<dbReference type="InterPro" id="IPR006311">
    <property type="entry name" value="TAT_signal"/>
</dbReference>